<keyword evidence="3" id="KW-1185">Reference proteome</keyword>
<reference evidence="2 3" key="1">
    <citation type="submission" date="2019-07" db="EMBL/GenBank/DDBJ databases">
        <title>Genomics analysis of Aphanomyces spp. identifies a new class of oomycete effector associated with host adaptation.</title>
        <authorList>
            <person name="Gaulin E."/>
        </authorList>
    </citation>
    <scope>NUCLEOTIDE SEQUENCE [LARGE SCALE GENOMIC DNA]</scope>
    <source>
        <strain evidence="2 3">ATCC 201684</strain>
    </source>
</reference>
<dbReference type="AlphaFoldDB" id="A0A6G0X857"/>
<gene>
    <name evidence="2" type="ORF">Ae201684_007212</name>
</gene>
<accession>A0A6G0X857</accession>
<evidence type="ECO:0000256" key="1">
    <source>
        <dbReference type="SAM" id="MobiDB-lite"/>
    </source>
</evidence>
<sequence>MSDDECSADVSVDGSDFESFVHDDDDESDCSVDVFEEFHVKASKRIRVLLEKTEDKIYEMHEEADPHEQNAVDDCFQQWNQGACFIRVRGRGLDIPPADTSIEYVEPIEHPQVASDNPRPPLEICGRAVSIQPCPSKADEEIFAIDGILDEPISRHVANPEPQNAKITQNDEDNDGQMMPIDPKAALIQQLQDALIERLWIQITAQCEPLLRYILAPSSAPARNTLTKPVEVSLPQNPPTTPPPQASSRLQMIMPRQRLIASQFVPVLAARDIDRNGAKPLPRPSKLVRTGVPSLTRRRRYAKAAKLHPLWPRGRPTKSNRPRQATESKLPRLHPPPPQM</sequence>
<protein>
    <submittedName>
        <fullName evidence="2">Uncharacterized protein</fullName>
    </submittedName>
</protein>
<dbReference type="Proteomes" id="UP000481153">
    <property type="component" value="Unassembled WGS sequence"/>
</dbReference>
<dbReference type="VEuPathDB" id="FungiDB:AeMF1_004479"/>
<proteinExistence type="predicted"/>
<feature type="region of interest" description="Disordered" evidence="1">
    <location>
        <begin position="1"/>
        <end position="28"/>
    </location>
</feature>
<evidence type="ECO:0000313" key="2">
    <source>
        <dbReference type="EMBL" id="KAF0736189.1"/>
    </source>
</evidence>
<feature type="compositionally biased region" description="Basic residues" evidence="1">
    <location>
        <begin position="296"/>
        <end position="306"/>
    </location>
</feature>
<feature type="compositionally biased region" description="Pro residues" evidence="1">
    <location>
        <begin position="236"/>
        <end position="245"/>
    </location>
</feature>
<organism evidence="2 3">
    <name type="scientific">Aphanomyces euteiches</name>
    <dbReference type="NCBI Taxonomy" id="100861"/>
    <lineage>
        <taxon>Eukaryota</taxon>
        <taxon>Sar</taxon>
        <taxon>Stramenopiles</taxon>
        <taxon>Oomycota</taxon>
        <taxon>Saprolegniomycetes</taxon>
        <taxon>Saprolegniales</taxon>
        <taxon>Verrucalvaceae</taxon>
        <taxon>Aphanomyces</taxon>
    </lineage>
</organism>
<evidence type="ECO:0000313" key="3">
    <source>
        <dbReference type="Proteomes" id="UP000481153"/>
    </source>
</evidence>
<feature type="region of interest" description="Disordered" evidence="1">
    <location>
        <begin position="228"/>
        <end position="247"/>
    </location>
</feature>
<name>A0A6G0X857_9STRA</name>
<dbReference type="EMBL" id="VJMJ01000089">
    <property type="protein sequence ID" value="KAF0736189.1"/>
    <property type="molecule type" value="Genomic_DNA"/>
</dbReference>
<feature type="region of interest" description="Disordered" evidence="1">
    <location>
        <begin position="296"/>
        <end position="340"/>
    </location>
</feature>
<comment type="caution">
    <text evidence="2">The sequence shown here is derived from an EMBL/GenBank/DDBJ whole genome shotgun (WGS) entry which is preliminary data.</text>
</comment>